<evidence type="ECO:0000256" key="7">
    <source>
        <dbReference type="ARBA" id="ARBA00023239"/>
    </source>
</evidence>
<evidence type="ECO:0000256" key="10">
    <source>
        <dbReference type="SAM" id="MobiDB-lite"/>
    </source>
</evidence>
<keyword evidence="5" id="KW-0460">Magnesium</keyword>
<keyword evidence="13" id="KW-1185">Reference proteome</keyword>
<comment type="similarity">
    <text evidence="2">Belongs to the enolase family.</text>
</comment>
<sequence length="611" mass="67510">MFDMDGGSNGRVPSVEGASVVPASGGGSPTPHGSDMFLYDDSSMSDGSLYASDQENLSTPRKRSEIRRVRRRSRCPQQQVQQRQAANLRERRRMQSINDAFEGLRAHIPTLPYEKRLSKVRTDRISTDTMLSGVANIHNKDSQKKVIIRDMPIKILLARQIYDSTGIPTVEVDMVTELGLFRIGVPSTDVKKLAESVQLRDKIPNEYQGMGVLNAVKNINNIIAPELIKMNLEVTMQREIDQFLISLDGTETRSRLGSNAIMAVSLVVAKAGAAKKGVPLYRHISDMAGVTTIILPVPHFTILTGGNLSSNGLPFQEYLIMPTGAATFAEAMRIGTEIYLYVKKMVASKYGPESTYVSDSGGFAIPLKSHRDALLFMTDVIKQTGYVGKAEIGINASATDMFKDGAYDLEFKNPRSNPQDYINSDQLSAVYLDNMKEFPVVSIEDAFEFDDWSAWSSLTGRTEFQIVGNDLTQTNLRRVGLAVEKKAGNTIALRINQAGTLTEVIDAYKLLKSNQFGIMVNDRWGDTEDLFLADLVVGLSAGQIKCGAPARAERVAKYNQIIRIEEELGALSKYAGKNYRGQIRGDRPPGNTLHAKIWIPEDPRIFPNSIN</sequence>
<feature type="compositionally biased region" description="Polar residues" evidence="10">
    <location>
        <begin position="42"/>
        <end position="59"/>
    </location>
</feature>
<dbReference type="SMART" id="SM01192">
    <property type="entry name" value="Enolase_C"/>
    <property type="match status" value="1"/>
</dbReference>
<dbReference type="SMART" id="SM00353">
    <property type="entry name" value="HLH"/>
    <property type="match status" value="1"/>
</dbReference>
<dbReference type="PRINTS" id="PR00148">
    <property type="entry name" value="ENOLASE"/>
</dbReference>
<dbReference type="InterPro" id="IPR020811">
    <property type="entry name" value="Enolase_N"/>
</dbReference>
<dbReference type="GO" id="GO:0000015">
    <property type="term" value="C:phosphopyruvate hydratase complex"/>
    <property type="evidence" value="ECO:0007669"/>
    <property type="project" value="InterPro"/>
</dbReference>
<feature type="compositionally biased region" description="Low complexity" evidence="10">
    <location>
        <begin position="75"/>
        <end position="84"/>
    </location>
</feature>
<evidence type="ECO:0000313" key="12">
    <source>
        <dbReference type="EMBL" id="KOB67500.1"/>
    </source>
</evidence>
<dbReference type="InterPro" id="IPR036638">
    <property type="entry name" value="HLH_DNA-bd_sf"/>
</dbReference>
<protein>
    <recommendedName>
        <fullName evidence="4">Enolase</fullName>
        <ecNumber evidence="3">4.2.1.11</ecNumber>
    </recommendedName>
    <alternativeName>
        <fullName evidence="8">2-phospho-D-glycerate hydro-lyase</fullName>
    </alternativeName>
    <alternativeName>
        <fullName evidence="9">2-phosphoglycerate dehydratase</fullName>
    </alternativeName>
</protein>
<dbReference type="Gene3D" id="4.10.280.10">
    <property type="entry name" value="Helix-loop-helix DNA-binding domain"/>
    <property type="match status" value="1"/>
</dbReference>
<evidence type="ECO:0000256" key="3">
    <source>
        <dbReference type="ARBA" id="ARBA00012058"/>
    </source>
</evidence>
<evidence type="ECO:0000256" key="9">
    <source>
        <dbReference type="ARBA" id="ARBA00032132"/>
    </source>
</evidence>
<dbReference type="Pfam" id="PF03952">
    <property type="entry name" value="Enolase_N"/>
    <property type="match status" value="1"/>
</dbReference>
<evidence type="ECO:0000256" key="5">
    <source>
        <dbReference type="ARBA" id="ARBA00022842"/>
    </source>
</evidence>
<keyword evidence="7" id="KW-0456">Lyase</keyword>
<comment type="pathway">
    <text evidence="1">Carbohydrate degradation; glycolysis; pyruvate from D-glyceraldehyde 3-phosphate: step 4/5.</text>
</comment>
<dbReference type="SUPFAM" id="SSF51604">
    <property type="entry name" value="Enolase C-terminal domain-like"/>
    <property type="match status" value="1"/>
</dbReference>
<feature type="region of interest" description="Disordered" evidence="10">
    <location>
        <begin position="1"/>
        <end position="87"/>
    </location>
</feature>
<evidence type="ECO:0000256" key="6">
    <source>
        <dbReference type="ARBA" id="ARBA00023152"/>
    </source>
</evidence>
<feature type="compositionally biased region" description="Low complexity" evidence="10">
    <location>
        <begin position="12"/>
        <end position="23"/>
    </location>
</feature>
<dbReference type="GO" id="GO:0046983">
    <property type="term" value="F:protein dimerization activity"/>
    <property type="evidence" value="ECO:0007669"/>
    <property type="project" value="InterPro"/>
</dbReference>
<evidence type="ECO:0000259" key="11">
    <source>
        <dbReference type="PROSITE" id="PS50888"/>
    </source>
</evidence>
<dbReference type="GO" id="GO:0000287">
    <property type="term" value="F:magnesium ion binding"/>
    <property type="evidence" value="ECO:0007669"/>
    <property type="project" value="InterPro"/>
</dbReference>
<feature type="domain" description="BHLH" evidence="11">
    <location>
        <begin position="81"/>
        <end position="133"/>
    </location>
</feature>
<dbReference type="HAMAP" id="MF_00318">
    <property type="entry name" value="Enolase"/>
    <property type="match status" value="1"/>
</dbReference>
<dbReference type="SUPFAM" id="SSF47459">
    <property type="entry name" value="HLH, helix-loop-helix DNA-binding domain"/>
    <property type="match status" value="1"/>
</dbReference>
<accession>A0A0L7KWK3</accession>
<dbReference type="GO" id="GO:0006096">
    <property type="term" value="P:glycolytic process"/>
    <property type="evidence" value="ECO:0007669"/>
    <property type="project" value="UniProtKB-UniPathway"/>
</dbReference>
<evidence type="ECO:0000313" key="13">
    <source>
        <dbReference type="Proteomes" id="UP000037510"/>
    </source>
</evidence>
<evidence type="ECO:0000256" key="4">
    <source>
        <dbReference type="ARBA" id="ARBA00017068"/>
    </source>
</evidence>
<dbReference type="Gene3D" id="3.20.20.120">
    <property type="entry name" value="Enolase-like C-terminal domain"/>
    <property type="match status" value="1"/>
</dbReference>
<dbReference type="CDD" id="cd03313">
    <property type="entry name" value="enolase"/>
    <property type="match status" value="1"/>
</dbReference>
<comment type="caution">
    <text evidence="12">The sequence shown here is derived from an EMBL/GenBank/DDBJ whole genome shotgun (WGS) entry which is preliminary data.</text>
</comment>
<dbReference type="SUPFAM" id="SSF54826">
    <property type="entry name" value="Enolase N-terminal domain-like"/>
    <property type="match status" value="1"/>
</dbReference>
<dbReference type="Proteomes" id="UP000037510">
    <property type="component" value="Unassembled WGS sequence"/>
</dbReference>
<dbReference type="UniPathway" id="UPA00109">
    <property type="reaction ID" value="UER00187"/>
</dbReference>
<feature type="non-terminal residue" evidence="12">
    <location>
        <position position="611"/>
    </location>
</feature>
<evidence type="ECO:0000256" key="8">
    <source>
        <dbReference type="ARBA" id="ARBA00031125"/>
    </source>
</evidence>
<dbReference type="PANTHER" id="PTHR11902">
    <property type="entry name" value="ENOLASE"/>
    <property type="match status" value="1"/>
</dbReference>
<dbReference type="PANTHER" id="PTHR11902:SF1">
    <property type="entry name" value="ENOLASE"/>
    <property type="match status" value="1"/>
</dbReference>
<dbReference type="EMBL" id="JTDY01004989">
    <property type="protein sequence ID" value="KOB67500.1"/>
    <property type="molecule type" value="Genomic_DNA"/>
</dbReference>
<dbReference type="EC" id="4.2.1.11" evidence="3"/>
<name>A0A0L7KWK3_OPEBR</name>
<evidence type="ECO:0000256" key="1">
    <source>
        <dbReference type="ARBA" id="ARBA00005031"/>
    </source>
</evidence>
<dbReference type="InterPro" id="IPR011598">
    <property type="entry name" value="bHLH_dom"/>
</dbReference>
<dbReference type="STRING" id="104452.A0A0L7KWK3"/>
<dbReference type="Pfam" id="PF00113">
    <property type="entry name" value="Enolase_C"/>
    <property type="match status" value="1"/>
</dbReference>
<dbReference type="InterPro" id="IPR029017">
    <property type="entry name" value="Enolase-like_N"/>
</dbReference>
<dbReference type="InterPro" id="IPR020810">
    <property type="entry name" value="Enolase_C"/>
</dbReference>
<dbReference type="AlphaFoldDB" id="A0A0L7KWK3"/>
<dbReference type="InterPro" id="IPR000941">
    <property type="entry name" value="Enolase"/>
</dbReference>
<dbReference type="InterPro" id="IPR036849">
    <property type="entry name" value="Enolase-like_C_sf"/>
</dbReference>
<keyword evidence="6" id="KW-0324">Glycolysis</keyword>
<dbReference type="Pfam" id="PF00010">
    <property type="entry name" value="HLH"/>
    <property type="match status" value="1"/>
</dbReference>
<reference evidence="12 13" key="1">
    <citation type="journal article" date="2015" name="Genome Biol. Evol.">
        <title>The genome of winter moth (Operophtera brumata) provides a genomic perspective on sexual dimorphism and phenology.</title>
        <authorList>
            <person name="Derks M.F."/>
            <person name="Smit S."/>
            <person name="Salis L."/>
            <person name="Schijlen E."/>
            <person name="Bossers A."/>
            <person name="Mateman C."/>
            <person name="Pijl A.S."/>
            <person name="de Ridder D."/>
            <person name="Groenen M.A."/>
            <person name="Visser M.E."/>
            <person name="Megens H.J."/>
        </authorList>
    </citation>
    <scope>NUCLEOTIDE SEQUENCE [LARGE SCALE GENOMIC DNA]</scope>
    <source>
        <strain evidence="12">WM2013NL</strain>
        <tissue evidence="12">Head and thorax</tissue>
    </source>
</reference>
<dbReference type="Gene3D" id="3.30.390.10">
    <property type="entry name" value="Enolase-like, N-terminal domain"/>
    <property type="match status" value="1"/>
</dbReference>
<dbReference type="SMART" id="SM01193">
    <property type="entry name" value="Enolase_N"/>
    <property type="match status" value="1"/>
</dbReference>
<evidence type="ECO:0000256" key="2">
    <source>
        <dbReference type="ARBA" id="ARBA00009604"/>
    </source>
</evidence>
<organism evidence="12 13">
    <name type="scientific">Operophtera brumata</name>
    <name type="common">Winter moth</name>
    <name type="synonym">Phalaena brumata</name>
    <dbReference type="NCBI Taxonomy" id="104452"/>
    <lineage>
        <taxon>Eukaryota</taxon>
        <taxon>Metazoa</taxon>
        <taxon>Ecdysozoa</taxon>
        <taxon>Arthropoda</taxon>
        <taxon>Hexapoda</taxon>
        <taxon>Insecta</taxon>
        <taxon>Pterygota</taxon>
        <taxon>Neoptera</taxon>
        <taxon>Endopterygota</taxon>
        <taxon>Lepidoptera</taxon>
        <taxon>Glossata</taxon>
        <taxon>Ditrysia</taxon>
        <taxon>Geometroidea</taxon>
        <taxon>Geometridae</taxon>
        <taxon>Larentiinae</taxon>
        <taxon>Operophtera</taxon>
    </lineage>
</organism>
<gene>
    <name evidence="12" type="ORF">OBRU01_19722</name>
</gene>
<dbReference type="PROSITE" id="PS50888">
    <property type="entry name" value="BHLH"/>
    <property type="match status" value="1"/>
</dbReference>
<dbReference type="GO" id="GO:0004634">
    <property type="term" value="F:phosphopyruvate hydratase activity"/>
    <property type="evidence" value="ECO:0007669"/>
    <property type="project" value="UniProtKB-EC"/>
</dbReference>
<proteinExistence type="inferred from homology"/>